<evidence type="ECO:0000256" key="9">
    <source>
        <dbReference type="PROSITE-ProRule" id="PRU00282"/>
    </source>
</evidence>
<feature type="repeat" description="Solcar" evidence="9">
    <location>
        <begin position="218"/>
        <end position="311"/>
    </location>
</feature>
<keyword evidence="6" id="KW-1133">Transmembrane helix</keyword>
<keyword evidence="4 9" id="KW-0812">Transmembrane</keyword>
<dbReference type="FunFam" id="1.50.40.10:FF:000071">
    <property type="entry name" value="probable ADP,ATP carrier protein At5g56450"/>
    <property type="match status" value="1"/>
</dbReference>
<dbReference type="InterPro" id="IPR002113">
    <property type="entry name" value="ADT_euk_type"/>
</dbReference>
<evidence type="ECO:0000256" key="11">
    <source>
        <dbReference type="SAM" id="MobiDB-lite"/>
    </source>
</evidence>
<feature type="compositionally biased region" description="Basic and acidic residues" evidence="11">
    <location>
        <begin position="157"/>
        <end position="167"/>
    </location>
</feature>
<evidence type="ECO:0000313" key="13">
    <source>
        <dbReference type="Proteomes" id="UP000095767"/>
    </source>
</evidence>
<proteinExistence type="inferred from homology"/>
<evidence type="ECO:0000256" key="6">
    <source>
        <dbReference type="ARBA" id="ARBA00022989"/>
    </source>
</evidence>
<accession>A0A1E5W790</accession>
<feature type="region of interest" description="Disordered" evidence="11">
    <location>
        <begin position="157"/>
        <end position="205"/>
    </location>
</feature>
<dbReference type="PROSITE" id="PS50920">
    <property type="entry name" value="SOLCAR"/>
    <property type="match status" value="3"/>
</dbReference>
<keyword evidence="3 10" id="KW-0813">Transport</keyword>
<dbReference type="PRINTS" id="PR00926">
    <property type="entry name" value="MITOCARRIER"/>
</dbReference>
<dbReference type="GO" id="GO:0005471">
    <property type="term" value="F:ATP:ADP antiporter activity"/>
    <property type="evidence" value="ECO:0007669"/>
    <property type="project" value="InterPro"/>
</dbReference>
<protein>
    <submittedName>
        <fullName evidence="12">Putative ADP,ATP carrier protein</fullName>
    </submittedName>
</protein>
<comment type="caution">
    <text evidence="12">The sequence shown here is derived from an EMBL/GenBank/DDBJ whole genome shotgun (WGS) entry which is preliminary data.</text>
</comment>
<dbReference type="InterPro" id="IPR018108">
    <property type="entry name" value="MCP_transmembrane"/>
</dbReference>
<evidence type="ECO:0000256" key="5">
    <source>
        <dbReference type="ARBA" id="ARBA00022737"/>
    </source>
</evidence>
<evidence type="ECO:0000256" key="4">
    <source>
        <dbReference type="ARBA" id="ARBA00022692"/>
    </source>
</evidence>
<dbReference type="InterPro" id="IPR023395">
    <property type="entry name" value="MCP_dom_sf"/>
</dbReference>
<keyword evidence="5" id="KW-0677">Repeat</keyword>
<dbReference type="OrthoDB" id="270584at2759"/>
<dbReference type="Gene3D" id="3.40.50.1820">
    <property type="entry name" value="alpha/beta hydrolase"/>
    <property type="match status" value="1"/>
</dbReference>
<organism evidence="12 13">
    <name type="scientific">Dichanthelium oligosanthes</name>
    <dbReference type="NCBI Taxonomy" id="888268"/>
    <lineage>
        <taxon>Eukaryota</taxon>
        <taxon>Viridiplantae</taxon>
        <taxon>Streptophyta</taxon>
        <taxon>Embryophyta</taxon>
        <taxon>Tracheophyta</taxon>
        <taxon>Spermatophyta</taxon>
        <taxon>Magnoliopsida</taxon>
        <taxon>Liliopsida</taxon>
        <taxon>Poales</taxon>
        <taxon>Poaceae</taxon>
        <taxon>PACMAD clade</taxon>
        <taxon>Panicoideae</taxon>
        <taxon>Panicodae</taxon>
        <taxon>Paniceae</taxon>
        <taxon>Dichantheliinae</taxon>
        <taxon>Dichanthelium</taxon>
    </lineage>
</organism>
<dbReference type="Pfam" id="PF00153">
    <property type="entry name" value="Mito_carr"/>
    <property type="match status" value="3"/>
</dbReference>
<dbReference type="GO" id="GO:0140021">
    <property type="term" value="P:mitochondrial ADP transmembrane transport"/>
    <property type="evidence" value="ECO:0007669"/>
    <property type="project" value="InterPro"/>
</dbReference>
<keyword evidence="7 9" id="KW-0472">Membrane</keyword>
<evidence type="ECO:0000256" key="3">
    <source>
        <dbReference type="ARBA" id="ARBA00022448"/>
    </source>
</evidence>
<evidence type="ECO:0000256" key="1">
    <source>
        <dbReference type="ARBA" id="ARBA00004141"/>
    </source>
</evidence>
<comment type="subcellular location">
    <subcellularLocation>
        <location evidence="1">Membrane</location>
        <topology evidence="1">Multi-pass membrane protein</topology>
    </subcellularLocation>
</comment>
<dbReference type="InterPro" id="IPR002067">
    <property type="entry name" value="MCP"/>
</dbReference>
<dbReference type="GO" id="GO:0005743">
    <property type="term" value="C:mitochondrial inner membrane"/>
    <property type="evidence" value="ECO:0007669"/>
    <property type="project" value="InterPro"/>
</dbReference>
<reference evidence="12 13" key="1">
    <citation type="submission" date="2016-09" db="EMBL/GenBank/DDBJ databases">
        <title>The draft genome of Dichanthelium oligosanthes: A C3 panicoid grass species.</title>
        <authorList>
            <person name="Studer A.J."/>
            <person name="Schnable J.C."/>
            <person name="Brutnell T.P."/>
        </authorList>
    </citation>
    <scope>NUCLEOTIDE SEQUENCE [LARGE SCALE GENOMIC DNA]</scope>
    <source>
        <strain evidence="13">cv. Kellogg 1175</strain>
        <tissue evidence="12">Leaf</tissue>
    </source>
</reference>
<feature type="repeat" description="Solcar" evidence="9">
    <location>
        <begin position="424"/>
        <end position="507"/>
    </location>
</feature>
<dbReference type="PANTHER" id="PTHR45635:SF31">
    <property type="entry name" value="ADP_ATP TRANSLOCASE"/>
    <property type="match status" value="1"/>
</dbReference>
<evidence type="ECO:0000256" key="10">
    <source>
        <dbReference type="RuleBase" id="RU000488"/>
    </source>
</evidence>
<dbReference type="Gene3D" id="1.50.40.10">
    <property type="entry name" value="Mitochondrial carrier domain"/>
    <property type="match status" value="1"/>
</dbReference>
<sequence length="513" mass="57007">MPPEKPPHFPGGNAVLLYASKYHDVPIIVNISGRFALERGIDGRLGRNFMQRINKDGYIDVKNKKGEFEYRVSKASLDDRLSTDTLLSSRAISKDCRVLTIHGAKDEIVPAEDARQFAANIPNHELRIIAEANHRYTGHEQELTSLVLGFVSPQRRGEEWEEGEKSEQLSPKRGRGGRRMSEEAAARAGVEESIGRRRERDGRGGEAAAAGLATGRVWEFERDLVAGAVMGGAVHTVVAPIERVKLLLQTQDGNAALLGRARRFRGFADCVARTVRDEGVLSLWRGNGTAVIRYYPSVALNFSLKDLYRSILKDAGTSADNKFASIALTNFFAGAAAGCTTLVLIYPLDIAHTRLAADIGRTDTRQFRGIRHFIQTIYKKNGIRGIYRGLPASLQGMVVHRGLYFGGFDTAKDVLVPLESPLWQRWVAAQAVTSMAGLISYPLDTVRRRMMMQSGMEVQMYSSTLDCWKKIYRLEGVKSFYRGALSNMFRSTGAAAILVLYDEVKKFMDRGRL</sequence>
<feature type="repeat" description="Solcar" evidence="9">
    <location>
        <begin position="325"/>
        <end position="414"/>
    </location>
</feature>
<comment type="similarity">
    <text evidence="2 10">Belongs to the mitochondrial carrier (TC 2.A.29) family.</text>
</comment>
<dbReference type="InterPro" id="IPR029058">
    <property type="entry name" value="AB_hydrolase_fold"/>
</dbReference>
<dbReference type="PRINTS" id="PR00927">
    <property type="entry name" value="ADPTRNSLCASE"/>
</dbReference>
<evidence type="ECO:0000313" key="12">
    <source>
        <dbReference type="EMBL" id="OEL33088.1"/>
    </source>
</evidence>
<evidence type="ECO:0000256" key="7">
    <source>
        <dbReference type="ARBA" id="ARBA00023136"/>
    </source>
</evidence>
<comment type="catalytic activity">
    <reaction evidence="8">
        <text>ADP(in) + ATP(out) = ADP(out) + ATP(in)</text>
        <dbReference type="Rhea" id="RHEA:34999"/>
        <dbReference type="ChEBI" id="CHEBI:30616"/>
        <dbReference type="ChEBI" id="CHEBI:456216"/>
    </reaction>
    <physiologicalReaction direction="left-to-right" evidence="8">
        <dbReference type="Rhea" id="RHEA:35000"/>
    </physiologicalReaction>
</comment>
<evidence type="ECO:0000256" key="8">
    <source>
        <dbReference type="ARBA" id="ARBA00024143"/>
    </source>
</evidence>
<dbReference type="AlphaFoldDB" id="A0A1E5W790"/>
<dbReference type="GO" id="GO:1990544">
    <property type="term" value="P:mitochondrial ATP transmembrane transport"/>
    <property type="evidence" value="ECO:0007669"/>
    <property type="project" value="InterPro"/>
</dbReference>
<dbReference type="SUPFAM" id="SSF103506">
    <property type="entry name" value="Mitochondrial carrier"/>
    <property type="match status" value="1"/>
</dbReference>
<dbReference type="PANTHER" id="PTHR45635">
    <property type="entry name" value="ADP,ATP CARRIER PROTEIN 1-RELATED-RELATED"/>
    <property type="match status" value="1"/>
</dbReference>
<dbReference type="Proteomes" id="UP000095767">
    <property type="component" value="Unassembled WGS sequence"/>
</dbReference>
<gene>
    <name evidence="12" type="ORF">BAE44_0005902</name>
</gene>
<keyword evidence="13" id="KW-1185">Reference proteome</keyword>
<name>A0A1E5W790_9POAL</name>
<dbReference type="SUPFAM" id="SSF53474">
    <property type="entry name" value="alpha/beta-Hydrolases"/>
    <property type="match status" value="1"/>
</dbReference>
<dbReference type="STRING" id="888268.A0A1E5W790"/>
<dbReference type="EMBL" id="LWDX02019881">
    <property type="protein sequence ID" value="OEL33088.1"/>
    <property type="molecule type" value="Genomic_DNA"/>
</dbReference>
<feature type="compositionally biased region" description="Basic and acidic residues" evidence="11">
    <location>
        <begin position="179"/>
        <end position="204"/>
    </location>
</feature>
<evidence type="ECO:0000256" key="2">
    <source>
        <dbReference type="ARBA" id="ARBA00006375"/>
    </source>
</evidence>